<accession>A0A3T1D5S5</accession>
<dbReference type="RefSeq" id="WP_130608935.1">
    <property type="nucleotide sequence ID" value="NZ_AP019400.1"/>
</dbReference>
<protein>
    <submittedName>
        <fullName evidence="1">Uncharacterized protein</fullName>
    </submittedName>
</protein>
<gene>
    <name evidence="1" type="ORF">KCTCHS21_27580</name>
</gene>
<name>A0A3T1D5S5_9BACL</name>
<proteinExistence type="predicted"/>
<dbReference type="AlphaFoldDB" id="A0A3T1D5S5"/>
<dbReference type="OrthoDB" id="9799175at2"/>
<keyword evidence="2" id="KW-1185">Reference proteome</keyword>
<dbReference type="EMBL" id="AP019400">
    <property type="protein sequence ID" value="BBI33359.1"/>
    <property type="molecule type" value="Genomic_DNA"/>
</dbReference>
<sequence>MEKKAQQRIYRINTHAMIEFEEWSKSMRLRWSSRLDALDAVLQAEMEKIKKDHNKKENLNEFKI</sequence>
<evidence type="ECO:0000313" key="1">
    <source>
        <dbReference type="EMBL" id="BBI33359.1"/>
    </source>
</evidence>
<reference evidence="1 2" key="1">
    <citation type="submission" date="2019-01" db="EMBL/GenBank/DDBJ databases">
        <title>Complete genome sequence of Cohnella hallensis HS21 isolated from Korean fir (Abies koreana) rhizospheric soil.</title>
        <authorList>
            <person name="Jiang L."/>
            <person name="Kang S.W."/>
            <person name="Kim S."/>
            <person name="Jung J."/>
            <person name="Kim C.Y."/>
            <person name="Kim D.H."/>
            <person name="Kim S.W."/>
            <person name="Lee J."/>
        </authorList>
    </citation>
    <scope>NUCLEOTIDE SEQUENCE [LARGE SCALE GENOMIC DNA]</scope>
    <source>
        <strain evidence="1 2">HS21</strain>
    </source>
</reference>
<dbReference type="Proteomes" id="UP000289856">
    <property type="component" value="Chromosome"/>
</dbReference>
<organism evidence="1 2">
    <name type="scientific">Cohnella abietis</name>
    <dbReference type="NCBI Taxonomy" id="2507935"/>
    <lineage>
        <taxon>Bacteria</taxon>
        <taxon>Bacillati</taxon>
        <taxon>Bacillota</taxon>
        <taxon>Bacilli</taxon>
        <taxon>Bacillales</taxon>
        <taxon>Paenibacillaceae</taxon>
        <taxon>Cohnella</taxon>
    </lineage>
</organism>
<evidence type="ECO:0000313" key="2">
    <source>
        <dbReference type="Proteomes" id="UP000289856"/>
    </source>
</evidence>
<dbReference type="KEGG" id="cohn:KCTCHS21_27580"/>